<dbReference type="AlphaFoldDB" id="A0A1R3L6S4"/>
<feature type="repeat" description="PPR" evidence="2">
    <location>
        <begin position="80"/>
        <end position="114"/>
    </location>
</feature>
<accession>A0A1R3L6S4</accession>
<dbReference type="Pfam" id="PF13041">
    <property type="entry name" value="PPR_2"/>
    <property type="match status" value="1"/>
</dbReference>
<keyword evidence="1" id="KW-0677">Repeat</keyword>
<reference evidence="4" key="1">
    <citation type="journal article" date="2017" name="Nat. Commun.">
        <title>The asparagus genome sheds light on the origin and evolution of a young Y chromosome.</title>
        <authorList>
            <person name="Harkess A."/>
            <person name="Zhou J."/>
            <person name="Xu C."/>
            <person name="Bowers J.E."/>
            <person name="Van der Hulst R."/>
            <person name="Ayyampalayam S."/>
            <person name="Mercati F."/>
            <person name="Riccardi P."/>
            <person name="McKain M.R."/>
            <person name="Kakrana A."/>
            <person name="Tang H."/>
            <person name="Ray J."/>
            <person name="Groenendijk J."/>
            <person name="Arikit S."/>
            <person name="Mathioni S.M."/>
            <person name="Nakano M."/>
            <person name="Shan H."/>
            <person name="Telgmann-Rauber A."/>
            <person name="Kanno A."/>
            <person name="Yue Z."/>
            <person name="Chen H."/>
            <person name="Li W."/>
            <person name="Chen Y."/>
            <person name="Xu X."/>
            <person name="Zhang Y."/>
            <person name="Luo S."/>
            <person name="Chen H."/>
            <person name="Gao J."/>
            <person name="Mao Z."/>
            <person name="Pires J.C."/>
            <person name="Luo M."/>
            <person name="Kudrna D."/>
            <person name="Wing R.A."/>
            <person name="Meyers B.C."/>
            <person name="Yi K."/>
            <person name="Kong H."/>
            <person name="Lavrijsen P."/>
            <person name="Sunseri F."/>
            <person name="Falavigna A."/>
            <person name="Ye Y."/>
            <person name="Leebens-Mack J.H."/>
            <person name="Chen G."/>
        </authorList>
    </citation>
    <scope>NUCLEOTIDE SEQUENCE [LARGE SCALE GENOMIC DNA]</scope>
    <source>
        <strain evidence="4">cv. DH0086</strain>
    </source>
</reference>
<dbReference type="SUPFAM" id="SSF48452">
    <property type="entry name" value="TPR-like"/>
    <property type="match status" value="1"/>
</dbReference>
<feature type="repeat" description="PPR" evidence="2">
    <location>
        <begin position="45"/>
        <end position="79"/>
    </location>
</feature>
<dbReference type="GO" id="GO:0099402">
    <property type="term" value="P:plant organ development"/>
    <property type="evidence" value="ECO:0007669"/>
    <property type="project" value="UniProtKB-ARBA"/>
</dbReference>
<dbReference type="NCBIfam" id="TIGR00756">
    <property type="entry name" value="PPR"/>
    <property type="match status" value="1"/>
</dbReference>
<protein>
    <recommendedName>
        <fullName evidence="5">Pentatricopeptide repeat-containing protein</fullName>
    </recommendedName>
</protein>
<proteinExistence type="predicted"/>
<dbReference type="PROSITE" id="PS51375">
    <property type="entry name" value="PPR"/>
    <property type="match status" value="2"/>
</dbReference>
<dbReference type="GO" id="GO:0009451">
    <property type="term" value="P:RNA modification"/>
    <property type="evidence" value="ECO:0007669"/>
    <property type="project" value="InterPro"/>
</dbReference>
<evidence type="ECO:0000313" key="4">
    <source>
        <dbReference type="Proteomes" id="UP000243459"/>
    </source>
</evidence>
<dbReference type="InterPro" id="IPR046848">
    <property type="entry name" value="E_motif"/>
</dbReference>
<dbReference type="OMA" id="SSCINFR"/>
<organism evidence="3 4">
    <name type="scientific">Asparagus officinalis</name>
    <name type="common">Garden asparagus</name>
    <dbReference type="NCBI Taxonomy" id="4686"/>
    <lineage>
        <taxon>Eukaryota</taxon>
        <taxon>Viridiplantae</taxon>
        <taxon>Streptophyta</taxon>
        <taxon>Embryophyta</taxon>
        <taxon>Tracheophyta</taxon>
        <taxon>Spermatophyta</taxon>
        <taxon>Magnoliopsida</taxon>
        <taxon>Liliopsida</taxon>
        <taxon>Asparagales</taxon>
        <taxon>Asparagaceae</taxon>
        <taxon>Asparagoideae</taxon>
        <taxon>Asparagus</taxon>
    </lineage>
</organism>
<evidence type="ECO:0000256" key="1">
    <source>
        <dbReference type="ARBA" id="ARBA00022737"/>
    </source>
</evidence>
<name>A0A1R3L6S4_ASPOF</name>
<evidence type="ECO:0000313" key="3">
    <source>
        <dbReference type="EMBL" id="ONK55316.1"/>
    </source>
</evidence>
<dbReference type="Proteomes" id="UP000243459">
    <property type="component" value="Unassembled WGS sequence"/>
</dbReference>
<dbReference type="InterPro" id="IPR046960">
    <property type="entry name" value="PPR_At4g14850-like_plant"/>
</dbReference>
<dbReference type="Pfam" id="PF20431">
    <property type="entry name" value="E_motif"/>
    <property type="match status" value="1"/>
</dbReference>
<dbReference type="FunFam" id="1.25.40.10:FF:000158">
    <property type="entry name" value="pentatricopeptide repeat-containing protein At2g33680"/>
    <property type="match status" value="1"/>
</dbReference>
<sequence length="268" mass="30580">MLHALVVKTGYEENMCVSGSLIDMYAKSGYLDRAFSLFHRIQNPDLKCWNSMIGGYGNHGDAERAFKLCSQMKRQGLDPDHVTYVSLLSACSHRGLVDRGRFYWFCMMSDGVIPGVKHYTCMVSLLSRTGLLKEAKEMIVNSPFGRKYPELWRILLSSCINFRDLDMGIYAAEQVLCLEPDDSPSHILLSNLYASIGRWDDAAEIRKKIRLLMLEKDPGLSWIDVKGIVNIFSADDESHQQADDCRNELFRLQANLKKWEISEIIINI</sequence>
<keyword evidence="4" id="KW-1185">Reference proteome</keyword>
<gene>
    <name evidence="3" type="ORF">A4U43_UnF5060</name>
</gene>
<dbReference type="Gene3D" id="1.25.40.10">
    <property type="entry name" value="Tetratricopeptide repeat domain"/>
    <property type="match status" value="1"/>
</dbReference>
<dbReference type="InterPro" id="IPR011990">
    <property type="entry name" value="TPR-like_helical_dom_sf"/>
</dbReference>
<evidence type="ECO:0008006" key="5">
    <source>
        <dbReference type="Google" id="ProtNLM"/>
    </source>
</evidence>
<dbReference type="EMBL" id="KV863584">
    <property type="protein sequence ID" value="ONK55316.1"/>
    <property type="molecule type" value="Genomic_DNA"/>
</dbReference>
<dbReference type="InterPro" id="IPR002885">
    <property type="entry name" value="PPR_rpt"/>
</dbReference>
<dbReference type="Gramene" id="ONK55316">
    <property type="protein sequence ID" value="ONK55316"/>
    <property type="gene ID" value="A4U43_UnF5060"/>
</dbReference>
<dbReference type="PANTHER" id="PTHR47926:SF356">
    <property type="entry name" value="(WILD MALAYSIAN BANANA) HYPOTHETICAL PROTEIN"/>
    <property type="match status" value="1"/>
</dbReference>
<dbReference type="PANTHER" id="PTHR47926">
    <property type="entry name" value="PENTATRICOPEPTIDE REPEAT-CONTAINING PROTEIN"/>
    <property type="match status" value="1"/>
</dbReference>
<dbReference type="Pfam" id="PF01535">
    <property type="entry name" value="PPR"/>
    <property type="match status" value="2"/>
</dbReference>
<dbReference type="GO" id="GO:0003723">
    <property type="term" value="F:RNA binding"/>
    <property type="evidence" value="ECO:0007669"/>
    <property type="project" value="InterPro"/>
</dbReference>
<evidence type="ECO:0000256" key="2">
    <source>
        <dbReference type="PROSITE-ProRule" id="PRU00708"/>
    </source>
</evidence>